<dbReference type="Gene3D" id="2.40.10.10">
    <property type="entry name" value="Trypsin-like serine proteases"/>
    <property type="match status" value="1"/>
</dbReference>
<evidence type="ECO:0000256" key="6">
    <source>
        <dbReference type="ARBA" id="ARBA00022825"/>
    </source>
</evidence>
<keyword evidence="8" id="KW-1185">Reference proteome</keyword>
<dbReference type="InterPro" id="IPR019500">
    <property type="entry name" value="Pep_S46"/>
</dbReference>
<evidence type="ECO:0000256" key="2">
    <source>
        <dbReference type="ARBA" id="ARBA00022438"/>
    </source>
</evidence>
<dbReference type="InterPro" id="IPR000126">
    <property type="entry name" value="V8_ser_AS"/>
</dbReference>
<keyword evidence="4" id="KW-0732">Signal</keyword>
<evidence type="ECO:0000256" key="1">
    <source>
        <dbReference type="ARBA" id="ARBA00010491"/>
    </source>
</evidence>
<dbReference type="SUPFAM" id="SSF50494">
    <property type="entry name" value="Trypsin-like serine proteases"/>
    <property type="match status" value="1"/>
</dbReference>
<dbReference type="InterPro" id="IPR043504">
    <property type="entry name" value="Peptidase_S1_PA_chymotrypsin"/>
</dbReference>
<dbReference type="Pfam" id="PF10459">
    <property type="entry name" value="Peptidase_S46"/>
    <property type="match status" value="1"/>
</dbReference>
<keyword evidence="5" id="KW-0378">Hydrolase</keyword>
<evidence type="ECO:0000256" key="3">
    <source>
        <dbReference type="ARBA" id="ARBA00022670"/>
    </source>
</evidence>
<evidence type="ECO:0000256" key="5">
    <source>
        <dbReference type="ARBA" id="ARBA00022801"/>
    </source>
</evidence>
<dbReference type="GO" id="GO:0008239">
    <property type="term" value="F:dipeptidyl-peptidase activity"/>
    <property type="evidence" value="ECO:0007669"/>
    <property type="project" value="InterPro"/>
</dbReference>
<dbReference type="RefSeq" id="WP_078736854.1">
    <property type="nucleotide sequence ID" value="NZ_FUXE01000008.1"/>
</dbReference>
<dbReference type="AlphaFoldDB" id="A0A1T4MW65"/>
<dbReference type="GO" id="GO:0043171">
    <property type="term" value="P:peptide catabolic process"/>
    <property type="evidence" value="ECO:0007669"/>
    <property type="project" value="UniProtKB-ARBA"/>
</dbReference>
<keyword evidence="2" id="KW-0031">Aminopeptidase</keyword>
<reference evidence="8" key="1">
    <citation type="submission" date="2017-02" db="EMBL/GenBank/DDBJ databases">
        <authorList>
            <person name="Varghese N."/>
            <person name="Submissions S."/>
        </authorList>
    </citation>
    <scope>NUCLEOTIDE SEQUENCE [LARGE SCALE GENOMIC DNA]</scope>
    <source>
        <strain evidence="8">ATCC 51356</strain>
    </source>
</reference>
<dbReference type="GO" id="GO:0070009">
    <property type="term" value="F:serine-type aminopeptidase activity"/>
    <property type="evidence" value="ECO:0007669"/>
    <property type="project" value="InterPro"/>
</dbReference>
<dbReference type="STRING" id="29524.SAMN02745171_00920"/>
<dbReference type="Proteomes" id="UP000190121">
    <property type="component" value="Unassembled WGS sequence"/>
</dbReference>
<gene>
    <name evidence="7" type="ORF">SAMN02745171_00920</name>
</gene>
<evidence type="ECO:0000313" key="7">
    <source>
        <dbReference type="EMBL" id="SJZ71262.1"/>
    </source>
</evidence>
<evidence type="ECO:0000256" key="4">
    <source>
        <dbReference type="ARBA" id="ARBA00022729"/>
    </source>
</evidence>
<dbReference type="EMBL" id="FUXE01000008">
    <property type="protein sequence ID" value="SJZ71262.1"/>
    <property type="molecule type" value="Genomic_DNA"/>
</dbReference>
<comment type="similarity">
    <text evidence="1">Belongs to the peptidase S46 family.</text>
</comment>
<keyword evidence="3" id="KW-0645">Protease</keyword>
<name>A0A1T4MW65_9PORP</name>
<dbReference type="PROSITE" id="PS00673">
    <property type="entry name" value="V8_SER"/>
    <property type="match status" value="1"/>
</dbReference>
<organism evidence="7 8">
    <name type="scientific">Porphyromonas circumdentaria</name>
    <dbReference type="NCBI Taxonomy" id="29524"/>
    <lineage>
        <taxon>Bacteria</taxon>
        <taxon>Pseudomonadati</taxon>
        <taxon>Bacteroidota</taxon>
        <taxon>Bacteroidia</taxon>
        <taxon>Bacteroidales</taxon>
        <taxon>Porphyromonadaceae</taxon>
        <taxon>Porphyromonas</taxon>
    </lineage>
</organism>
<evidence type="ECO:0000313" key="8">
    <source>
        <dbReference type="Proteomes" id="UP000190121"/>
    </source>
</evidence>
<dbReference type="PANTHER" id="PTHR38469:SF1">
    <property type="entry name" value="PERIPLASMIC PEPTIDASE SUBFAMILY S1B"/>
    <property type="match status" value="1"/>
</dbReference>
<protein>
    <submittedName>
        <fullName evidence="7">Peptidase S46</fullName>
    </submittedName>
</protein>
<dbReference type="OrthoDB" id="9805367at2"/>
<proteinExistence type="inferred from homology"/>
<keyword evidence="6" id="KW-0720">Serine protease</keyword>
<sequence>MNKRFFLTPILAFLISSALYADGGMWLMQQINGQMERMKSLGMQLEALDLYNPEGNSIKDAVVLFDGGCSGVLVSDKGLLLTNHHCGYDQIQQHSTVQNNYLQDGFWSYTQQEELPNPGLEAEIVDRVDDVTEAVKKELRKIKDPNSMDYLSPKFLSSLAPIIVGKKMASRPGYRYEIKAFYGGNRYYMFTKKVFSDVRLVAAPPSSIGKFGSDTDNWAWPRHTGDFSIFRLYVDRNGNPAPYSKDNVPYTPKKFIRISAKGVQEGQFAFIMGFPGTTYRFFTADEVTEWSEIDNNIRIEMRGIRQDVMLHEMLSDEAINIMYASKYAYSQNGYKRAQGANWAIRQRGLYNTKLQQQQEVTRWSQQQGNMLTQNAVQAISKSIEQRKDLRRRHRYLLEGILTGIECSKAPVPTSELIDSWDKPALRKKGLDNLRKQFDAFYNADYSPRVDKAIAIALLKRYTQRIAPEKQPEVIRLGITQTGSVEAFVEYMFEHSIYVSKEKFEAFMQHPDKQQLLFDPMGMFAASVRAEYTDLIAQMAAFDAPLAKAQRDYIGSWLAMIGEEKLPADANLTLRITYGQIKGYLPRNAVAYGAKTTLDGVMEKEDPNNWEYVVAPRLKELYAKKEFGKYANSDGSMPVNFCATTHTTGGNSGSPVFNAQGELIGLNFDRNWEGVGGDIEYLPNYQRSIILDIRYLLFVVDKFAGCQRLIDEMNPQF</sequence>
<dbReference type="PANTHER" id="PTHR38469">
    <property type="entry name" value="PERIPLASMIC PEPTIDASE SUBFAMILY S1B"/>
    <property type="match status" value="1"/>
</dbReference>
<accession>A0A1T4MW65</accession>
<dbReference type="InterPro" id="IPR009003">
    <property type="entry name" value="Peptidase_S1_PA"/>
</dbReference>
<dbReference type="GO" id="GO:0006508">
    <property type="term" value="P:proteolysis"/>
    <property type="evidence" value="ECO:0007669"/>
    <property type="project" value="UniProtKB-KW"/>
</dbReference>